<dbReference type="InterPro" id="IPR036179">
    <property type="entry name" value="Ig-like_dom_sf"/>
</dbReference>
<feature type="domain" description="Fibronectin type-III" evidence="11">
    <location>
        <begin position="521"/>
        <end position="616"/>
    </location>
</feature>
<dbReference type="SUPFAM" id="SSF48726">
    <property type="entry name" value="Immunoglobulin"/>
    <property type="match status" value="5"/>
</dbReference>
<dbReference type="GO" id="GO:0007411">
    <property type="term" value="P:axon guidance"/>
    <property type="evidence" value="ECO:0007669"/>
    <property type="project" value="TreeGrafter"/>
</dbReference>
<dbReference type="InterPro" id="IPR013783">
    <property type="entry name" value="Ig-like_fold"/>
</dbReference>
<feature type="compositionally biased region" description="Polar residues" evidence="9">
    <location>
        <begin position="1168"/>
        <end position="1177"/>
    </location>
</feature>
<gene>
    <name evidence="12" type="ORF">SBAD_LOCUS1946</name>
</gene>
<dbReference type="FunFam" id="2.60.40.10:FF:000189">
    <property type="entry name" value="Neogenin isoform 3"/>
    <property type="match status" value="1"/>
</dbReference>
<dbReference type="EMBL" id="UZAM01007018">
    <property type="protein sequence ID" value="VDO95990.1"/>
    <property type="molecule type" value="Genomic_DNA"/>
</dbReference>
<dbReference type="PANTHER" id="PTHR44170:SF52">
    <property type="entry name" value="PROTEIN SAX-3"/>
    <property type="match status" value="1"/>
</dbReference>
<sequence length="1210" mass="134106">MGIRYVRCTSCASHLFNRLLVGYGSETHSSLSPGFPQIEEHPLDTIIPKGEPVTLNCKPQIIWYKDGELLSTPNEESRMLLTSGSLFFLRVHQGKNQKPDSGTYWCVARNAKGEARSNNATLKIAMLKEEFRIKPKSVAYVAGSQAILECSPPKGYPEAVVSWKKDGRELKLDGDSRRTIHPSGNLIISGVQLSDSGFYTCVARNMVGTRESNAARLTVYEKPELKQAPEDFVTEVGSEAVFSCKITGDPSPVITWRKKDGTMPVGRSQVLEDRSLRIDRVFLSFERNTCPCLIRKIFHGKNPAGSVDASARLTVQSPPWFVVEPKDTIAEEGSQVSLSCEANGNPVPAIFWSKEGAKELMFPGHLSSDKHFEVTAAGHLIIRNFGTSDEGYYLCSALNAAGSNSVKALLKLSGETSGVNPPPLILRGPANQTLPLNSQSNDSPRCPSNQRYLWNRPLPILCHVRHSLLPGLQKADSGLYTCKATNEHGEDTWSAELTIEDHTNPNVIFRRMPEPSTFPSPPGRPQMVNVTSSMITLQWDPPTNEGFSPVIGYRIQYFSPQIGLHWNNPLDIIRTNRFSLTKLKPSSYYLFAARAENSHGISEPSPLSMVIRTTSNGKSPKAQVHKSSEIHKRIMARKSLTDAQLVKLREVKPINASAVRVTWKLLRLEPLITGFYIRWQGAAPHQQGLRNVTSRSGVSSWSTVVSSLQPYTTYKFFVIPYFRTVEGAPSNSLDGVTEEAVPSAPPSDVQVRMMNLTTLRISWKPPPREFINGLLRGYQILVLSNESRLYRNITTGERAASVTLFRLVTGMTYRIRVTAFTTAGLGSQYSEDVVTMNEATLQQHLALEVQSSSQRWREFAQEPWFIAFWWRRRRLYKTSINNSGPFIKINDGSVLNSYYGAHCSHPGTLAVAPLNNGYMINAADSPPRFTGKGEESSLFINSSGGASLHPDAERPYTELSQLNYSMSAGPVPSYYHQIPLTSTTSSLQGCQQCNPPSSPTPYATTTLVMNAHNQRLYQQQNLLMNAPPYGDRQNCVHNKGKTAEAMNRDPTSGNSPPHTDVSYMSGGTGSANSVNCKKSRPQQPPLLDFLPPPPAQPPPPAGDSLLHVQSPLFFSKANPVDQGSHPLSRHHLSDKSASESSICQTDAARCHTVNYRRSKHKDRDRQPSAPSQSGLRYNSAFSNEQLNFMERVRIPLYLSHFSLKYAGSRQ</sequence>
<evidence type="ECO:0000256" key="2">
    <source>
        <dbReference type="ARBA" id="ARBA00022692"/>
    </source>
</evidence>
<dbReference type="Pfam" id="PF00041">
    <property type="entry name" value="fn3"/>
    <property type="match status" value="2"/>
</dbReference>
<evidence type="ECO:0000256" key="8">
    <source>
        <dbReference type="ARBA" id="ARBA00023319"/>
    </source>
</evidence>
<keyword evidence="6" id="KW-0472">Membrane</keyword>
<accession>A0A183IEA2</accession>
<evidence type="ECO:0000256" key="1">
    <source>
        <dbReference type="ARBA" id="ARBA00004167"/>
    </source>
</evidence>
<evidence type="ECO:0000259" key="11">
    <source>
        <dbReference type="PROSITE" id="PS50853"/>
    </source>
</evidence>
<feature type="domain" description="Ig-like" evidence="10">
    <location>
        <begin position="223"/>
        <end position="314"/>
    </location>
</feature>
<evidence type="ECO:0000256" key="6">
    <source>
        <dbReference type="ARBA" id="ARBA00023136"/>
    </source>
</evidence>
<protein>
    <submittedName>
        <fullName evidence="14">Roundabout homolog 2</fullName>
    </submittedName>
</protein>
<dbReference type="AlphaFoldDB" id="A0A183IEA2"/>
<evidence type="ECO:0000313" key="13">
    <source>
        <dbReference type="Proteomes" id="UP000270296"/>
    </source>
</evidence>
<keyword evidence="2" id="KW-0812">Transmembrane</keyword>
<keyword evidence="4" id="KW-0677">Repeat</keyword>
<keyword evidence="13" id="KW-1185">Reference proteome</keyword>
<dbReference type="CDD" id="cd00063">
    <property type="entry name" value="FN3"/>
    <property type="match status" value="3"/>
</dbReference>
<dbReference type="GO" id="GO:0098609">
    <property type="term" value="P:cell-cell adhesion"/>
    <property type="evidence" value="ECO:0007669"/>
    <property type="project" value="TreeGrafter"/>
</dbReference>
<evidence type="ECO:0000313" key="14">
    <source>
        <dbReference type="WBParaSite" id="SBAD_0000204001-mRNA-1"/>
    </source>
</evidence>
<dbReference type="FunFam" id="2.60.40.10:FF:000008">
    <property type="entry name" value="roundabout homolog 2 isoform X2"/>
    <property type="match status" value="1"/>
</dbReference>
<dbReference type="GO" id="GO:0030424">
    <property type="term" value="C:axon"/>
    <property type="evidence" value="ECO:0007669"/>
    <property type="project" value="TreeGrafter"/>
</dbReference>
<dbReference type="WBParaSite" id="SBAD_0000204001-mRNA-1">
    <property type="protein sequence ID" value="SBAD_0000204001-mRNA-1"/>
    <property type="gene ID" value="SBAD_0000204001"/>
</dbReference>
<keyword evidence="8" id="KW-0393">Immunoglobulin domain</keyword>
<feature type="domain" description="Fibronectin type-III" evidence="11">
    <location>
        <begin position="644"/>
        <end position="740"/>
    </location>
</feature>
<dbReference type="SMART" id="SM00408">
    <property type="entry name" value="IGc2"/>
    <property type="match status" value="5"/>
</dbReference>
<dbReference type="SMART" id="SM00060">
    <property type="entry name" value="FN3"/>
    <property type="match status" value="3"/>
</dbReference>
<dbReference type="SMART" id="SM00409">
    <property type="entry name" value="IG"/>
    <property type="match status" value="5"/>
</dbReference>
<dbReference type="SUPFAM" id="SSF49265">
    <property type="entry name" value="Fibronectin type III"/>
    <property type="match status" value="2"/>
</dbReference>
<feature type="domain" description="Ig-like" evidence="10">
    <location>
        <begin position="129"/>
        <end position="218"/>
    </location>
</feature>
<evidence type="ECO:0000256" key="5">
    <source>
        <dbReference type="ARBA" id="ARBA00022989"/>
    </source>
</evidence>
<evidence type="ECO:0000256" key="9">
    <source>
        <dbReference type="SAM" id="MobiDB-lite"/>
    </source>
</evidence>
<feature type="region of interest" description="Disordered" evidence="9">
    <location>
        <begin position="1042"/>
        <end position="1177"/>
    </location>
</feature>
<keyword evidence="5" id="KW-1133">Transmembrane helix</keyword>
<feature type="domain" description="Ig-like" evidence="10">
    <location>
        <begin position="36"/>
        <end position="123"/>
    </location>
</feature>
<evidence type="ECO:0000259" key="10">
    <source>
        <dbReference type="PROSITE" id="PS50835"/>
    </source>
</evidence>
<dbReference type="InterPro" id="IPR007110">
    <property type="entry name" value="Ig-like_dom"/>
</dbReference>
<comment type="subcellular location">
    <subcellularLocation>
        <location evidence="1">Membrane</location>
        <topology evidence="1">Single-pass membrane protein</topology>
    </subcellularLocation>
</comment>
<dbReference type="Proteomes" id="UP000270296">
    <property type="component" value="Unassembled WGS sequence"/>
</dbReference>
<dbReference type="InterPro" id="IPR036116">
    <property type="entry name" value="FN3_sf"/>
</dbReference>
<dbReference type="Pfam" id="PF13927">
    <property type="entry name" value="Ig_3"/>
    <property type="match status" value="1"/>
</dbReference>
<keyword evidence="7" id="KW-1015">Disulfide bond</keyword>
<dbReference type="InterPro" id="IPR003961">
    <property type="entry name" value="FN3_dom"/>
</dbReference>
<dbReference type="PROSITE" id="PS50853">
    <property type="entry name" value="FN3"/>
    <property type="match status" value="3"/>
</dbReference>
<dbReference type="InterPro" id="IPR003598">
    <property type="entry name" value="Ig_sub2"/>
</dbReference>
<organism evidence="14">
    <name type="scientific">Soboliphyme baturini</name>
    <dbReference type="NCBI Taxonomy" id="241478"/>
    <lineage>
        <taxon>Eukaryota</taxon>
        <taxon>Metazoa</taxon>
        <taxon>Ecdysozoa</taxon>
        <taxon>Nematoda</taxon>
        <taxon>Enoplea</taxon>
        <taxon>Dorylaimia</taxon>
        <taxon>Dioctophymatida</taxon>
        <taxon>Dioctophymatoidea</taxon>
        <taxon>Soboliphymatidae</taxon>
        <taxon>Soboliphyme</taxon>
    </lineage>
</organism>
<evidence type="ECO:0000256" key="7">
    <source>
        <dbReference type="ARBA" id="ARBA00023157"/>
    </source>
</evidence>
<dbReference type="PROSITE" id="PS50835">
    <property type="entry name" value="IG_LIKE"/>
    <property type="match status" value="4"/>
</dbReference>
<dbReference type="OrthoDB" id="428111at2759"/>
<dbReference type="InterPro" id="IPR013098">
    <property type="entry name" value="Ig_I-set"/>
</dbReference>
<evidence type="ECO:0000256" key="4">
    <source>
        <dbReference type="ARBA" id="ARBA00022737"/>
    </source>
</evidence>
<dbReference type="Gene3D" id="2.60.40.10">
    <property type="entry name" value="Immunoglobulins"/>
    <property type="match status" value="8"/>
</dbReference>
<reference evidence="14" key="1">
    <citation type="submission" date="2016-06" db="UniProtKB">
        <authorList>
            <consortium name="WormBaseParasite"/>
        </authorList>
    </citation>
    <scope>IDENTIFICATION</scope>
</reference>
<dbReference type="Pfam" id="PF07679">
    <property type="entry name" value="I-set"/>
    <property type="match status" value="3"/>
</dbReference>
<feature type="domain" description="Fibronectin type-III" evidence="11">
    <location>
        <begin position="745"/>
        <end position="843"/>
    </location>
</feature>
<feature type="compositionally biased region" description="Pro residues" evidence="9">
    <location>
        <begin position="1090"/>
        <end position="1101"/>
    </location>
</feature>
<reference evidence="12 13" key="2">
    <citation type="submission" date="2018-11" db="EMBL/GenBank/DDBJ databases">
        <authorList>
            <consortium name="Pathogen Informatics"/>
        </authorList>
    </citation>
    <scope>NUCLEOTIDE SEQUENCE [LARGE SCALE GENOMIC DNA]</scope>
</reference>
<proteinExistence type="predicted"/>
<dbReference type="PANTHER" id="PTHR44170">
    <property type="entry name" value="PROTEIN SIDEKICK"/>
    <property type="match status" value="1"/>
</dbReference>
<evidence type="ECO:0000256" key="3">
    <source>
        <dbReference type="ARBA" id="ARBA00022729"/>
    </source>
</evidence>
<dbReference type="GO" id="GO:0005886">
    <property type="term" value="C:plasma membrane"/>
    <property type="evidence" value="ECO:0007669"/>
    <property type="project" value="TreeGrafter"/>
</dbReference>
<name>A0A183IEA2_9BILA</name>
<keyword evidence="3" id="KW-0732">Signal</keyword>
<evidence type="ECO:0000313" key="12">
    <source>
        <dbReference type="EMBL" id="VDO95990.1"/>
    </source>
</evidence>
<dbReference type="InterPro" id="IPR003599">
    <property type="entry name" value="Ig_sub"/>
</dbReference>
<feature type="domain" description="Ig-like" evidence="10">
    <location>
        <begin position="319"/>
        <end position="413"/>
    </location>
</feature>